<keyword evidence="2" id="KW-1185">Reference proteome</keyword>
<evidence type="ECO:0000313" key="2">
    <source>
        <dbReference type="Proteomes" id="UP001055811"/>
    </source>
</evidence>
<sequence>MCEVSFKQLGDVMCEDGHLDDRRWKVVALTVTAVEVMPLFSGILIKWLWASSRIKKPWCGYLHWKLGISHC</sequence>
<evidence type="ECO:0000313" key="1">
    <source>
        <dbReference type="EMBL" id="KAI3698468.1"/>
    </source>
</evidence>
<organism evidence="1 2">
    <name type="scientific">Cichorium intybus</name>
    <name type="common">Chicory</name>
    <dbReference type="NCBI Taxonomy" id="13427"/>
    <lineage>
        <taxon>Eukaryota</taxon>
        <taxon>Viridiplantae</taxon>
        <taxon>Streptophyta</taxon>
        <taxon>Embryophyta</taxon>
        <taxon>Tracheophyta</taxon>
        <taxon>Spermatophyta</taxon>
        <taxon>Magnoliopsida</taxon>
        <taxon>eudicotyledons</taxon>
        <taxon>Gunneridae</taxon>
        <taxon>Pentapetalae</taxon>
        <taxon>asterids</taxon>
        <taxon>campanulids</taxon>
        <taxon>Asterales</taxon>
        <taxon>Asteraceae</taxon>
        <taxon>Cichorioideae</taxon>
        <taxon>Cichorieae</taxon>
        <taxon>Cichoriinae</taxon>
        <taxon>Cichorium</taxon>
    </lineage>
</organism>
<name>A0ACB8ZLK9_CICIN</name>
<proteinExistence type="predicted"/>
<dbReference type="Proteomes" id="UP001055811">
    <property type="component" value="Linkage Group LG08"/>
</dbReference>
<comment type="caution">
    <text evidence="1">The sequence shown here is derived from an EMBL/GenBank/DDBJ whole genome shotgun (WGS) entry which is preliminary data.</text>
</comment>
<protein>
    <submittedName>
        <fullName evidence="1">Uncharacterized protein</fullName>
    </submittedName>
</protein>
<dbReference type="EMBL" id="CM042016">
    <property type="protein sequence ID" value="KAI3698468.1"/>
    <property type="molecule type" value="Genomic_DNA"/>
</dbReference>
<reference evidence="2" key="1">
    <citation type="journal article" date="2022" name="Mol. Ecol. Resour.">
        <title>The genomes of chicory, endive, great burdock and yacon provide insights into Asteraceae palaeo-polyploidization history and plant inulin production.</title>
        <authorList>
            <person name="Fan W."/>
            <person name="Wang S."/>
            <person name="Wang H."/>
            <person name="Wang A."/>
            <person name="Jiang F."/>
            <person name="Liu H."/>
            <person name="Zhao H."/>
            <person name="Xu D."/>
            <person name="Zhang Y."/>
        </authorList>
    </citation>
    <scope>NUCLEOTIDE SEQUENCE [LARGE SCALE GENOMIC DNA]</scope>
    <source>
        <strain evidence="2">cv. Punajuju</strain>
    </source>
</reference>
<accession>A0ACB8ZLK9</accession>
<gene>
    <name evidence="1" type="ORF">L2E82_42039</name>
</gene>
<reference evidence="1 2" key="2">
    <citation type="journal article" date="2022" name="Mol. Ecol. Resour.">
        <title>The genomes of chicory, endive, great burdock and yacon provide insights into Asteraceae paleo-polyploidization history and plant inulin production.</title>
        <authorList>
            <person name="Fan W."/>
            <person name="Wang S."/>
            <person name="Wang H."/>
            <person name="Wang A."/>
            <person name="Jiang F."/>
            <person name="Liu H."/>
            <person name="Zhao H."/>
            <person name="Xu D."/>
            <person name="Zhang Y."/>
        </authorList>
    </citation>
    <scope>NUCLEOTIDE SEQUENCE [LARGE SCALE GENOMIC DNA]</scope>
    <source>
        <strain evidence="2">cv. Punajuju</strain>
        <tissue evidence="1">Leaves</tissue>
    </source>
</reference>